<dbReference type="PANTHER" id="PTHR36306">
    <property type="entry name" value="ALPHA-AMYLASE-RELATED-RELATED"/>
    <property type="match status" value="1"/>
</dbReference>
<evidence type="ECO:0000256" key="1">
    <source>
        <dbReference type="ARBA" id="ARBA00006821"/>
    </source>
</evidence>
<dbReference type="GO" id="GO:0003824">
    <property type="term" value="F:catalytic activity"/>
    <property type="evidence" value="ECO:0007669"/>
    <property type="project" value="InterPro"/>
</dbReference>
<comment type="similarity">
    <text evidence="1">Belongs to the glycosyl hydrolase 57 family.</text>
</comment>
<name>A0A2M7TLE8_UNCKA</name>
<dbReference type="InterPro" id="IPR052046">
    <property type="entry name" value="GH57_Enzymes"/>
</dbReference>
<dbReference type="Pfam" id="PF03065">
    <property type="entry name" value="Glyco_hydro_57"/>
    <property type="match status" value="1"/>
</dbReference>
<dbReference type="GO" id="GO:0005975">
    <property type="term" value="P:carbohydrate metabolic process"/>
    <property type="evidence" value="ECO:0007669"/>
    <property type="project" value="InterPro"/>
</dbReference>
<dbReference type="SUPFAM" id="SSF88713">
    <property type="entry name" value="Glycoside hydrolase/deacetylase"/>
    <property type="match status" value="1"/>
</dbReference>
<dbReference type="InterPro" id="IPR004300">
    <property type="entry name" value="Glyco_hydro_57_N"/>
</dbReference>
<proteinExistence type="inferred from homology"/>
<evidence type="ECO:0000256" key="2">
    <source>
        <dbReference type="ARBA" id="ARBA00023277"/>
    </source>
</evidence>
<organism evidence="4 5">
    <name type="scientific">candidate division WWE3 bacterium CG_4_10_14_0_2_um_filter_41_14</name>
    <dbReference type="NCBI Taxonomy" id="1975072"/>
    <lineage>
        <taxon>Bacteria</taxon>
        <taxon>Katanobacteria</taxon>
    </lineage>
</organism>
<accession>A0A2M7TLE8</accession>
<evidence type="ECO:0000313" key="5">
    <source>
        <dbReference type="Proteomes" id="UP000228920"/>
    </source>
</evidence>
<dbReference type="Proteomes" id="UP000228920">
    <property type="component" value="Unassembled WGS sequence"/>
</dbReference>
<gene>
    <name evidence="4" type="ORF">COY32_01805</name>
</gene>
<dbReference type="PANTHER" id="PTHR36306:SF1">
    <property type="entry name" value="ALPHA-AMYLASE-RELATED"/>
    <property type="match status" value="1"/>
</dbReference>
<sequence>MKLAILLHAYQPPTQYPHVTKEITKRSYLPFLETIERCDAAKITLNLSGSLIEQLIANNEHELLDRYKTQVLRGAIECTATAAYHPLLTKLPESEIFRQNLVNEYWLTRWMGDNYKKPHGFFVPEMFYDHRVGDAIEKMGYEWIVLDESAFPGAGVDEHGQHNTLSIAKHYYKKNNGNLGVFFRDRPISLAIAFDHDLTERSLLEMIQRHGDEAKDAYVIIAVDAETFGYHHAHNLNLLTCLCEQDEIQLVTLHELYQSAREFRFVEPVDSSWGISLEEHGSVRQFPRWDNPENKIQQLQWKLFNLAVQNGKHASGLPDDFDKSLHSDQFWWASKYPCWHPGMIEQSLGLYESVLGEDAKEIVQLREVLATEEVSVINC</sequence>
<comment type="caution">
    <text evidence="4">The sequence shown here is derived from an EMBL/GenBank/DDBJ whole genome shotgun (WGS) entry which is preliminary data.</text>
</comment>
<dbReference type="AlphaFoldDB" id="A0A2M7TLE8"/>
<feature type="domain" description="Glycoside hydrolase family 57 N-terminal" evidence="3">
    <location>
        <begin position="16"/>
        <end position="261"/>
    </location>
</feature>
<evidence type="ECO:0000313" key="4">
    <source>
        <dbReference type="EMBL" id="PIZ47395.1"/>
    </source>
</evidence>
<reference evidence="5" key="1">
    <citation type="submission" date="2017-09" db="EMBL/GenBank/DDBJ databases">
        <title>Depth-based differentiation of microbial function through sediment-hosted aquifers and enrichment of novel symbionts in the deep terrestrial subsurface.</title>
        <authorList>
            <person name="Probst A.J."/>
            <person name="Ladd B."/>
            <person name="Jarett J.K."/>
            <person name="Geller-Mcgrath D.E."/>
            <person name="Sieber C.M.K."/>
            <person name="Emerson J.B."/>
            <person name="Anantharaman K."/>
            <person name="Thomas B.C."/>
            <person name="Malmstrom R."/>
            <person name="Stieglmeier M."/>
            <person name="Klingl A."/>
            <person name="Woyke T."/>
            <person name="Ryan C.M."/>
            <person name="Banfield J.F."/>
        </authorList>
    </citation>
    <scope>NUCLEOTIDE SEQUENCE [LARGE SCALE GENOMIC DNA]</scope>
</reference>
<keyword evidence="2" id="KW-0119">Carbohydrate metabolism</keyword>
<dbReference type="InterPro" id="IPR011330">
    <property type="entry name" value="Glyco_hydro/deAcase_b/a-brl"/>
</dbReference>
<evidence type="ECO:0000259" key="3">
    <source>
        <dbReference type="Pfam" id="PF03065"/>
    </source>
</evidence>
<dbReference type="EMBL" id="PFNL01000051">
    <property type="protein sequence ID" value="PIZ47395.1"/>
    <property type="molecule type" value="Genomic_DNA"/>
</dbReference>
<dbReference type="Gene3D" id="3.20.110.20">
    <property type="match status" value="1"/>
</dbReference>
<protein>
    <recommendedName>
        <fullName evidence="3">Glycoside hydrolase family 57 N-terminal domain-containing protein</fullName>
    </recommendedName>
</protein>